<sequence length="47" mass="5440">SLMKTFFTWREAILHIHKIQAFDNGLYTCVFRKGSFCESACLEVKVA</sequence>
<name>D2I373_AILME</name>
<feature type="non-terminal residue" evidence="1">
    <location>
        <position position="1"/>
    </location>
</feature>
<reference evidence="1" key="1">
    <citation type="journal article" date="2010" name="Nature">
        <title>The sequence and de novo assembly of the giant panda genome.</title>
        <authorList>
            <person name="Li R."/>
            <person name="Fan W."/>
            <person name="Tian G."/>
            <person name="Zhu H."/>
            <person name="He L."/>
            <person name="Cai J."/>
            <person name="Huang Q."/>
            <person name="Cai Q."/>
            <person name="Li B."/>
            <person name="Bai Y."/>
            <person name="Zhang Z."/>
            <person name="Zhang Y."/>
            <person name="Wang W."/>
            <person name="Li J."/>
            <person name="Wei F."/>
            <person name="Li H."/>
            <person name="Jian M."/>
            <person name="Li J."/>
            <person name="Zhang Z."/>
            <person name="Nielsen R."/>
            <person name="Li D."/>
            <person name="Gu W."/>
            <person name="Yang Z."/>
            <person name="Xuan Z."/>
            <person name="Ryder O.A."/>
            <person name="Leung F.C."/>
            <person name="Zhou Y."/>
            <person name="Cao J."/>
            <person name="Sun X."/>
            <person name="Fu Y."/>
            <person name="Fang X."/>
            <person name="Guo X."/>
            <person name="Wang B."/>
            <person name="Hou R."/>
            <person name="Shen F."/>
            <person name="Mu B."/>
            <person name="Ni P."/>
            <person name="Lin R."/>
            <person name="Qian W."/>
            <person name="Wang G."/>
            <person name="Yu C."/>
            <person name="Nie W."/>
            <person name="Wang J."/>
            <person name="Wu Z."/>
            <person name="Liang H."/>
            <person name="Min J."/>
            <person name="Wu Q."/>
            <person name="Cheng S."/>
            <person name="Ruan J."/>
            <person name="Wang M."/>
            <person name="Shi Z."/>
            <person name="Wen M."/>
            <person name="Liu B."/>
            <person name="Ren X."/>
            <person name="Zheng H."/>
            <person name="Dong D."/>
            <person name="Cook K."/>
            <person name="Shan G."/>
            <person name="Zhang H."/>
            <person name="Kosiol C."/>
            <person name="Xie X."/>
            <person name="Lu Z."/>
            <person name="Zheng H."/>
            <person name="Li Y."/>
            <person name="Steiner C.C."/>
            <person name="Lam T.T."/>
            <person name="Lin S."/>
            <person name="Zhang Q."/>
            <person name="Li G."/>
            <person name="Tian J."/>
            <person name="Gong T."/>
            <person name="Liu H."/>
            <person name="Zhang D."/>
            <person name="Fang L."/>
            <person name="Ye C."/>
            <person name="Zhang J."/>
            <person name="Hu W."/>
            <person name="Xu A."/>
            <person name="Ren Y."/>
            <person name="Zhang G."/>
            <person name="Bruford M.W."/>
            <person name="Li Q."/>
            <person name="Ma L."/>
            <person name="Guo Y."/>
            <person name="An N."/>
            <person name="Hu Y."/>
            <person name="Zheng Y."/>
            <person name="Shi Y."/>
            <person name="Li Z."/>
            <person name="Liu Q."/>
            <person name="Chen Y."/>
            <person name="Zhao J."/>
            <person name="Qu N."/>
            <person name="Zhao S."/>
            <person name="Tian F."/>
            <person name="Wang X."/>
            <person name="Wang H."/>
            <person name="Xu L."/>
            <person name="Liu X."/>
            <person name="Vinar T."/>
            <person name="Wang Y."/>
            <person name="Lam T.W."/>
            <person name="Yiu S.M."/>
            <person name="Liu S."/>
            <person name="Zhang H."/>
            <person name="Li D."/>
            <person name="Huang Y."/>
            <person name="Wang X."/>
            <person name="Yang G."/>
            <person name="Jiang Z."/>
            <person name="Wang J."/>
            <person name="Qin N."/>
            <person name="Li L."/>
            <person name="Li J."/>
            <person name="Bolund L."/>
            <person name="Kristiansen K."/>
            <person name="Wong G.K."/>
            <person name="Olson M."/>
            <person name="Zhang X."/>
            <person name="Li S."/>
            <person name="Yang H."/>
            <person name="Wang J."/>
            <person name="Wang J."/>
        </authorList>
    </citation>
    <scope>NUCLEOTIDE SEQUENCE [LARGE SCALE GENOMIC DNA]</scope>
</reference>
<gene>
    <name evidence="1" type="ORF">PANDA_019934</name>
</gene>
<dbReference type="InterPro" id="IPR036179">
    <property type="entry name" value="Ig-like_dom_sf"/>
</dbReference>
<dbReference type="AlphaFoldDB" id="D2I373"/>
<dbReference type="EMBL" id="GL194271">
    <property type="protein sequence ID" value="EFB21220.1"/>
    <property type="molecule type" value="Genomic_DNA"/>
</dbReference>
<dbReference type="SUPFAM" id="SSF48726">
    <property type="entry name" value="Immunoglobulin"/>
    <property type="match status" value="1"/>
</dbReference>
<accession>D2I373</accession>
<dbReference type="InParanoid" id="D2I373"/>
<dbReference type="InterPro" id="IPR013783">
    <property type="entry name" value="Ig-like_fold"/>
</dbReference>
<evidence type="ECO:0000313" key="1">
    <source>
        <dbReference type="EMBL" id="EFB21220.1"/>
    </source>
</evidence>
<protein>
    <submittedName>
        <fullName evidence="1">Uncharacterized protein</fullName>
    </submittedName>
</protein>
<dbReference type="Gene3D" id="2.60.40.10">
    <property type="entry name" value="Immunoglobulins"/>
    <property type="match status" value="1"/>
</dbReference>
<feature type="non-terminal residue" evidence="1">
    <location>
        <position position="47"/>
    </location>
</feature>
<proteinExistence type="predicted"/>
<organism evidence="1">
    <name type="scientific">Ailuropoda melanoleuca</name>
    <name type="common">Giant panda</name>
    <dbReference type="NCBI Taxonomy" id="9646"/>
    <lineage>
        <taxon>Eukaryota</taxon>
        <taxon>Metazoa</taxon>
        <taxon>Chordata</taxon>
        <taxon>Craniata</taxon>
        <taxon>Vertebrata</taxon>
        <taxon>Euteleostomi</taxon>
        <taxon>Mammalia</taxon>
        <taxon>Eutheria</taxon>
        <taxon>Laurasiatheria</taxon>
        <taxon>Carnivora</taxon>
        <taxon>Caniformia</taxon>
        <taxon>Ursidae</taxon>
        <taxon>Ailuropoda</taxon>
    </lineage>
</organism>